<feature type="transmembrane region" description="Helical" evidence="1">
    <location>
        <begin position="36"/>
        <end position="58"/>
    </location>
</feature>
<keyword evidence="1" id="KW-0812">Transmembrane</keyword>
<feature type="transmembrane region" description="Helical" evidence="1">
    <location>
        <begin position="12"/>
        <end position="30"/>
    </location>
</feature>
<reference evidence="2" key="1">
    <citation type="thesis" date="2020" institute="ProQuest LLC" country="789 East Eisenhower Parkway, Ann Arbor, MI, USA">
        <title>Comparative Genomics and Chromosome Evolution.</title>
        <authorList>
            <person name="Mudd A.B."/>
        </authorList>
    </citation>
    <scope>NUCLEOTIDE SEQUENCE</scope>
    <source>
        <strain evidence="2">237g6f4</strain>
        <tissue evidence="2">Blood</tissue>
    </source>
</reference>
<evidence type="ECO:0000313" key="2">
    <source>
        <dbReference type="EMBL" id="KAG8572217.1"/>
    </source>
</evidence>
<evidence type="ECO:0000256" key="1">
    <source>
        <dbReference type="SAM" id="Phobius"/>
    </source>
</evidence>
<comment type="caution">
    <text evidence="2">The sequence shown here is derived from an EMBL/GenBank/DDBJ whole genome shotgun (WGS) entry which is preliminary data.</text>
</comment>
<protein>
    <recommendedName>
        <fullName evidence="4">NADH dehydrogenase subunit 6</fullName>
    </recommendedName>
</protein>
<dbReference type="Proteomes" id="UP000824782">
    <property type="component" value="Unassembled WGS sequence"/>
</dbReference>
<name>A0AAV7BHX2_ENGPU</name>
<organism evidence="2 3">
    <name type="scientific">Engystomops pustulosus</name>
    <name type="common">Tungara frog</name>
    <name type="synonym">Physalaemus pustulosus</name>
    <dbReference type="NCBI Taxonomy" id="76066"/>
    <lineage>
        <taxon>Eukaryota</taxon>
        <taxon>Metazoa</taxon>
        <taxon>Chordata</taxon>
        <taxon>Craniata</taxon>
        <taxon>Vertebrata</taxon>
        <taxon>Euteleostomi</taxon>
        <taxon>Amphibia</taxon>
        <taxon>Batrachia</taxon>
        <taxon>Anura</taxon>
        <taxon>Neobatrachia</taxon>
        <taxon>Hyloidea</taxon>
        <taxon>Leptodactylidae</taxon>
        <taxon>Leiuperinae</taxon>
        <taxon>Engystomops</taxon>
    </lineage>
</organism>
<evidence type="ECO:0000313" key="3">
    <source>
        <dbReference type="Proteomes" id="UP000824782"/>
    </source>
</evidence>
<keyword evidence="1" id="KW-0472">Membrane</keyword>
<proteinExistence type="predicted"/>
<sequence length="79" mass="9169">MLPPLSAGRMVMLLFFCSVMIALCSFWLRFPLYLTLFLFLFVFLSSTFLISLMTKFWNTLKASEYSFRGLKCDLGFSVV</sequence>
<dbReference type="AlphaFoldDB" id="A0AAV7BHX2"/>
<accession>A0AAV7BHX2</accession>
<gene>
    <name evidence="2" type="ORF">GDO81_011979</name>
</gene>
<evidence type="ECO:0008006" key="4">
    <source>
        <dbReference type="Google" id="ProtNLM"/>
    </source>
</evidence>
<keyword evidence="3" id="KW-1185">Reference proteome</keyword>
<dbReference type="EMBL" id="WNYA01000005">
    <property type="protein sequence ID" value="KAG8572217.1"/>
    <property type="molecule type" value="Genomic_DNA"/>
</dbReference>
<keyword evidence="1" id="KW-1133">Transmembrane helix</keyword>